<keyword evidence="3 4" id="KW-0732">Signal</keyword>
<dbReference type="EMBL" id="CP008876">
    <property type="protein sequence ID" value="AIF65256.1"/>
    <property type="molecule type" value="Genomic_DNA"/>
</dbReference>
<dbReference type="HOGENOM" id="CLU_017028_7_4_9"/>
<evidence type="ECO:0000259" key="5">
    <source>
        <dbReference type="Pfam" id="PF00496"/>
    </source>
</evidence>
<gene>
    <name evidence="6" type="ORF">GZ22_00370</name>
</gene>
<proteinExistence type="inferred from homology"/>
<reference evidence="6 7" key="1">
    <citation type="submission" date="2014-07" db="EMBL/GenBank/DDBJ databases">
        <title>Complete genome sequence of a moderately halophilic bacterium Terribacillus aidingensis MP602, isolated from Cryptomeria fortunei in Tianmu mountain in China.</title>
        <authorList>
            <person name="Wang Y."/>
            <person name="Lu P."/>
            <person name="Zhang L."/>
        </authorList>
    </citation>
    <scope>NUCLEOTIDE SEQUENCE [LARGE SCALE GENOMIC DNA]</scope>
    <source>
        <strain evidence="6 7">MP602</strain>
    </source>
</reference>
<dbReference type="GeneID" id="34222645"/>
<dbReference type="SUPFAM" id="SSF53850">
    <property type="entry name" value="Periplasmic binding protein-like II"/>
    <property type="match status" value="1"/>
</dbReference>
<dbReference type="RefSeq" id="WP_038557626.1">
    <property type="nucleotide sequence ID" value="NZ_CP008876.1"/>
</dbReference>
<keyword evidence="2" id="KW-0813">Transport</keyword>
<dbReference type="GO" id="GO:0042597">
    <property type="term" value="C:periplasmic space"/>
    <property type="evidence" value="ECO:0007669"/>
    <property type="project" value="UniProtKB-ARBA"/>
</dbReference>
<feature type="chain" id="PRO_5038740333" description="Solute-binding protein family 5 domain-containing protein" evidence="4">
    <location>
        <begin position="22"/>
        <end position="537"/>
    </location>
</feature>
<evidence type="ECO:0000256" key="2">
    <source>
        <dbReference type="ARBA" id="ARBA00022448"/>
    </source>
</evidence>
<comment type="similarity">
    <text evidence="1">Belongs to the bacterial solute-binding protein 5 family.</text>
</comment>
<dbReference type="GO" id="GO:0015833">
    <property type="term" value="P:peptide transport"/>
    <property type="evidence" value="ECO:0007669"/>
    <property type="project" value="TreeGrafter"/>
</dbReference>
<dbReference type="PANTHER" id="PTHR30290:SF9">
    <property type="entry name" value="OLIGOPEPTIDE-BINDING PROTEIN APPA"/>
    <property type="match status" value="1"/>
</dbReference>
<dbReference type="OrthoDB" id="9796817at2"/>
<accession>A0A075LG61</accession>
<dbReference type="Gene3D" id="3.10.105.10">
    <property type="entry name" value="Dipeptide-binding Protein, Domain 3"/>
    <property type="match status" value="1"/>
</dbReference>
<dbReference type="InterPro" id="IPR039424">
    <property type="entry name" value="SBP_5"/>
</dbReference>
<dbReference type="PROSITE" id="PS51257">
    <property type="entry name" value="PROKAR_LIPOPROTEIN"/>
    <property type="match status" value="1"/>
</dbReference>
<sequence length="537" mass="60346">MKRLYLVILLISLLGLTACQDAERTISAADVAENDRYGGTLTFAISVPIVGDLLDPHRSASPGNSRIQRSMFDSLVAQEEDGSFAPWLATEWEISEDQKSYTFHLQDDVTFTDGTPFNAEAVKFNFERIKKLDAPGLALSFIGPYESTEIIDEHTVRIHFSKPFSPFLSNLATENLAMVSPTAVEERGDSFAVNPVGSGPFKVTDYTLGTEYVLERNEDYNWGPANAGHTGKAYLDKLIIKIITEDSTRVSSLHSGDVDAIDTIPPQHVEVLENDKDLNISEVELLNYNAAIQFNATKGLLQNKELREALRLGVDWDAIVRTVYLGTYDRAYAALSPSLLGADTDLEGNWEFNAGEAEAMLDELGWKKGADGIRVKDGKRLSLEMIDFYANREKRMDVMTMVQNSWKNIGVELNIHTISRGEYTDRRMAGDYDMWIGSQYGPDPDGVLRAYLVAKEGYHDEYEDTRVTELLDAATDEQDTEKRAALYQQLQEYLFEEVYSIPVYVLPYTVAASKQVYDIDFDTKGSPYFYDTWVLPE</sequence>
<dbReference type="GO" id="GO:1904680">
    <property type="term" value="F:peptide transmembrane transporter activity"/>
    <property type="evidence" value="ECO:0007669"/>
    <property type="project" value="TreeGrafter"/>
</dbReference>
<evidence type="ECO:0000256" key="4">
    <source>
        <dbReference type="SAM" id="SignalP"/>
    </source>
</evidence>
<feature type="domain" description="Solute-binding protein family 5" evidence="5">
    <location>
        <begin position="84"/>
        <end position="451"/>
    </location>
</feature>
<evidence type="ECO:0000313" key="6">
    <source>
        <dbReference type="EMBL" id="AIF65256.1"/>
    </source>
</evidence>
<evidence type="ECO:0000256" key="1">
    <source>
        <dbReference type="ARBA" id="ARBA00005695"/>
    </source>
</evidence>
<dbReference type="InterPro" id="IPR030678">
    <property type="entry name" value="Peptide/Ni-bd"/>
</dbReference>
<dbReference type="Pfam" id="PF00496">
    <property type="entry name" value="SBP_bac_5"/>
    <property type="match status" value="1"/>
</dbReference>
<dbReference type="InterPro" id="IPR000914">
    <property type="entry name" value="SBP_5_dom"/>
</dbReference>
<dbReference type="CDD" id="cd08492">
    <property type="entry name" value="PBP2_NikA_DppA_OppA_like_15"/>
    <property type="match status" value="1"/>
</dbReference>
<dbReference type="Proteomes" id="UP000027980">
    <property type="component" value="Chromosome"/>
</dbReference>
<protein>
    <recommendedName>
        <fullName evidence="5">Solute-binding protein family 5 domain-containing protein</fullName>
    </recommendedName>
</protein>
<feature type="signal peptide" evidence="4">
    <location>
        <begin position="1"/>
        <end position="21"/>
    </location>
</feature>
<evidence type="ECO:0000313" key="7">
    <source>
        <dbReference type="Proteomes" id="UP000027980"/>
    </source>
</evidence>
<organism evidence="6 7">
    <name type="scientific">Terribacillus saccharophilus</name>
    <dbReference type="NCBI Taxonomy" id="361277"/>
    <lineage>
        <taxon>Bacteria</taxon>
        <taxon>Bacillati</taxon>
        <taxon>Bacillota</taxon>
        <taxon>Bacilli</taxon>
        <taxon>Bacillales</taxon>
        <taxon>Bacillaceae</taxon>
        <taxon>Terribacillus</taxon>
    </lineage>
</organism>
<evidence type="ECO:0000256" key="3">
    <source>
        <dbReference type="ARBA" id="ARBA00022729"/>
    </source>
</evidence>
<dbReference type="GO" id="GO:0043190">
    <property type="term" value="C:ATP-binding cassette (ABC) transporter complex"/>
    <property type="evidence" value="ECO:0007669"/>
    <property type="project" value="InterPro"/>
</dbReference>
<dbReference type="KEGG" id="tap:GZ22_00370"/>
<dbReference type="AlphaFoldDB" id="A0A075LG61"/>
<dbReference type="PIRSF" id="PIRSF002741">
    <property type="entry name" value="MppA"/>
    <property type="match status" value="1"/>
</dbReference>
<name>A0A075LG61_9BACI</name>
<dbReference type="Gene3D" id="3.40.190.10">
    <property type="entry name" value="Periplasmic binding protein-like II"/>
    <property type="match status" value="1"/>
</dbReference>
<dbReference type="PANTHER" id="PTHR30290">
    <property type="entry name" value="PERIPLASMIC BINDING COMPONENT OF ABC TRANSPORTER"/>
    <property type="match status" value="1"/>
</dbReference>